<keyword evidence="1" id="KW-0645">Protease</keyword>
<protein>
    <recommendedName>
        <fullName evidence="3">Peptidase A1 domain-containing protein</fullName>
    </recommendedName>
</protein>
<dbReference type="Pfam" id="PF14541">
    <property type="entry name" value="TAXi_C"/>
    <property type="match status" value="1"/>
</dbReference>
<sequence length="228" mass="25793">MNFANATKQGIKALEPTIVYHPGNFYIALMEIGTTSYSALLLVDTGSNTTWVQGEGCINCFSLTVGNFNSWVLGLACGYRSILKQLEANTDQRFSYCLSYWTDRQNTHTYLHFGKDAQIGRTDQAIVQTTPLLPNQIMYYVEVLGISIKGKELPIHPVEFQLRSDFKGGFAIDSSSTLTYLVQNAYNVVKAKIVKYLQAYNQNPMEHLELPQQLCMMSSQLKINHFRH</sequence>
<evidence type="ECO:0000313" key="5">
    <source>
        <dbReference type="Proteomes" id="UP000594261"/>
    </source>
</evidence>
<dbReference type="Gramene" id="QL03p025636:mrna">
    <property type="protein sequence ID" value="QL03p025636:mrna"/>
    <property type="gene ID" value="QL03p025636"/>
</dbReference>
<dbReference type="InterPro" id="IPR033121">
    <property type="entry name" value="PEPTIDASE_A1"/>
</dbReference>
<dbReference type="Proteomes" id="UP000594261">
    <property type="component" value="Chromosome 3"/>
</dbReference>
<dbReference type="InParanoid" id="A0A7N2L6N5"/>
<dbReference type="EnsemblPlants" id="QL03p025636:mrna">
    <property type="protein sequence ID" value="QL03p025636:mrna"/>
    <property type="gene ID" value="QL03p025636"/>
</dbReference>
<dbReference type="Gene3D" id="2.40.70.10">
    <property type="entry name" value="Acid Proteases"/>
    <property type="match status" value="2"/>
</dbReference>
<dbReference type="GO" id="GO:0006508">
    <property type="term" value="P:proteolysis"/>
    <property type="evidence" value="ECO:0007669"/>
    <property type="project" value="UniProtKB-KW"/>
</dbReference>
<dbReference type="GO" id="GO:0008233">
    <property type="term" value="F:peptidase activity"/>
    <property type="evidence" value="ECO:0007669"/>
    <property type="project" value="UniProtKB-KW"/>
</dbReference>
<dbReference type="SUPFAM" id="SSF50630">
    <property type="entry name" value="Acid proteases"/>
    <property type="match status" value="1"/>
</dbReference>
<name>A0A7N2L6N5_QUELO</name>
<organism evidence="4 5">
    <name type="scientific">Quercus lobata</name>
    <name type="common">Valley oak</name>
    <dbReference type="NCBI Taxonomy" id="97700"/>
    <lineage>
        <taxon>Eukaryota</taxon>
        <taxon>Viridiplantae</taxon>
        <taxon>Streptophyta</taxon>
        <taxon>Embryophyta</taxon>
        <taxon>Tracheophyta</taxon>
        <taxon>Spermatophyta</taxon>
        <taxon>Magnoliopsida</taxon>
        <taxon>eudicotyledons</taxon>
        <taxon>Gunneridae</taxon>
        <taxon>Pentapetalae</taxon>
        <taxon>rosids</taxon>
        <taxon>fabids</taxon>
        <taxon>Fagales</taxon>
        <taxon>Fagaceae</taxon>
        <taxon>Quercus</taxon>
    </lineage>
</organism>
<accession>A0A7N2L6N5</accession>
<keyword evidence="5" id="KW-1185">Reference proteome</keyword>
<evidence type="ECO:0000256" key="1">
    <source>
        <dbReference type="ARBA" id="ARBA00022670"/>
    </source>
</evidence>
<evidence type="ECO:0000259" key="3">
    <source>
        <dbReference type="PROSITE" id="PS51767"/>
    </source>
</evidence>
<dbReference type="PROSITE" id="PS51767">
    <property type="entry name" value="PEPTIDASE_A1"/>
    <property type="match status" value="1"/>
</dbReference>
<evidence type="ECO:0000313" key="4">
    <source>
        <dbReference type="EnsemblPlants" id="QL03p025636:mrna"/>
    </source>
</evidence>
<feature type="domain" description="Peptidase A1" evidence="3">
    <location>
        <begin position="26"/>
        <end position="228"/>
    </location>
</feature>
<dbReference type="EMBL" id="LRBV02000003">
    <property type="status" value="NOT_ANNOTATED_CDS"/>
    <property type="molecule type" value="Genomic_DNA"/>
</dbReference>
<keyword evidence="2" id="KW-0378">Hydrolase</keyword>
<reference evidence="4" key="2">
    <citation type="submission" date="2021-01" db="UniProtKB">
        <authorList>
            <consortium name="EnsemblPlants"/>
        </authorList>
    </citation>
    <scope>IDENTIFICATION</scope>
</reference>
<dbReference type="PANTHER" id="PTHR47967:SF117">
    <property type="entry name" value="PEPTIDASE A1 DOMAIN-CONTAINING PROTEIN"/>
    <property type="match status" value="1"/>
</dbReference>
<reference evidence="4 5" key="1">
    <citation type="journal article" date="2016" name="G3 (Bethesda)">
        <title>First Draft Assembly and Annotation of the Genome of a California Endemic Oak Quercus lobata Nee (Fagaceae).</title>
        <authorList>
            <person name="Sork V.L."/>
            <person name="Fitz-Gibbon S.T."/>
            <person name="Puiu D."/>
            <person name="Crepeau M."/>
            <person name="Gugger P.F."/>
            <person name="Sherman R."/>
            <person name="Stevens K."/>
            <person name="Langley C.H."/>
            <person name="Pellegrini M."/>
            <person name="Salzberg S.L."/>
        </authorList>
    </citation>
    <scope>NUCLEOTIDE SEQUENCE [LARGE SCALE GENOMIC DNA]</scope>
    <source>
        <strain evidence="4 5">cv. SW786</strain>
    </source>
</reference>
<dbReference type="InterPro" id="IPR051708">
    <property type="entry name" value="Plant_Aspart_Prot_A1"/>
</dbReference>
<dbReference type="InterPro" id="IPR032799">
    <property type="entry name" value="TAXi_C"/>
</dbReference>
<dbReference type="AlphaFoldDB" id="A0A7N2L6N5"/>
<dbReference type="GO" id="GO:0005576">
    <property type="term" value="C:extracellular region"/>
    <property type="evidence" value="ECO:0007669"/>
    <property type="project" value="TreeGrafter"/>
</dbReference>
<proteinExistence type="predicted"/>
<dbReference type="PANTHER" id="PTHR47967">
    <property type="entry name" value="OS07G0603500 PROTEIN-RELATED"/>
    <property type="match status" value="1"/>
</dbReference>
<evidence type="ECO:0000256" key="2">
    <source>
        <dbReference type="ARBA" id="ARBA00022801"/>
    </source>
</evidence>
<dbReference type="InterPro" id="IPR021109">
    <property type="entry name" value="Peptidase_aspartic_dom_sf"/>
</dbReference>